<dbReference type="PANTHER" id="PTHR40275:SF1">
    <property type="entry name" value="SSL7038 PROTEIN"/>
    <property type="match status" value="1"/>
</dbReference>
<reference evidence="2" key="2">
    <citation type="submission" date="2020-09" db="EMBL/GenBank/DDBJ databases">
        <authorList>
            <person name="Sun Q."/>
            <person name="Zhou Y."/>
        </authorList>
    </citation>
    <scope>NUCLEOTIDE SEQUENCE</scope>
    <source>
        <strain evidence="2">CGMCC 1.15425</strain>
    </source>
</reference>
<dbReference type="OrthoDB" id="9798416at2"/>
<keyword evidence="3" id="KW-1185">Reference proteome</keyword>
<dbReference type="SUPFAM" id="SSF47413">
    <property type="entry name" value="lambda repressor-like DNA-binding domains"/>
    <property type="match status" value="1"/>
</dbReference>
<gene>
    <name evidence="2" type="ORF">GCM10011403_11480</name>
</gene>
<accession>A0A917LSY5</accession>
<proteinExistence type="predicted"/>
<dbReference type="PANTHER" id="PTHR40275">
    <property type="entry name" value="SSL7038 PROTEIN"/>
    <property type="match status" value="1"/>
</dbReference>
<dbReference type="NCBIfam" id="TIGR02684">
    <property type="entry name" value="dnstrm_HI1420"/>
    <property type="match status" value="1"/>
</dbReference>
<dbReference type="InterPro" id="IPR014057">
    <property type="entry name" value="HI1420"/>
</dbReference>
<feature type="domain" description="HTH cro/C1-type" evidence="1">
    <location>
        <begin position="51"/>
        <end position="94"/>
    </location>
</feature>
<dbReference type="RefSeq" id="WP_068811034.1">
    <property type="nucleotide sequence ID" value="NZ_BMIY01000004.1"/>
</dbReference>
<sequence length="102" mass="11096">MGIKTTRWDSAEHLKTEEDIQLYLEACLEEAGDDPSFIVHALSVIARARNMSQLARDIGLTREGLYKALSPEGNPTFTTVAKVAKALGLQITVQTSPQPAAK</sequence>
<dbReference type="AlphaFoldDB" id="A0A917LSY5"/>
<evidence type="ECO:0000259" key="1">
    <source>
        <dbReference type="PROSITE" id="PS50943"/>
    </source>
</evidence>
<reference evidence="2" key="1">
    <citation type="journal article" date="2014" name="Int. J. Syst. Evol. Microbiol.">
        <title>Complete genome sequence of Corynebacterium casei LMG S-19264T (=DSM 44701T), isolated from a smear-ripened cheese.</title>
        <authorList>
            <consortium name="US DOE Joint Genome Institute (JGI-PGF)"/>
            <person name="Walter F."/>
            <person name="Albersmeier A."/>
            <person name="Kalinowski J."/>
            <person name="Ruckert C."/>
        </authorList>
    </citation>
    <scope>NUCLEOTIDE SEQUENCE</scope>
    <source>
        <strain evidence="2">CGMCC 1.15425</strain>
    </source>
</reference>
<dbReference type="PROSITE" id="PS50943">
    <property type="entry name" value="HTH_CROC1"/>
    <property type="match status" value="1"/>
</dbReference>
<organism evidence="2 3">
    <name type="scientific">Pseudohongiella nitratireducens</name>
    <dbReference type="NCBI Taxonomy" id="1768907"/>
    <lineage>
        <taxon>Bacteria</taxon>
        <taxon>Pseudomonadati</taxon>
        <taxon>Pseudomonadota</taxon>
        <taxon>Gammaproteobacteria</taxon>
        <taxon>Pseudomonadales</taxon>
        <taxon>Pseudohongiellaceae</taxon>
        <taxon>Pseudohongiella</taxon>
    </lineage>
</organism>
<evidence type="ECO:0000313" key="2">
    <source>
        <dbReference type="EMBL" id="GGG56036.1"/>
    </source>
</evidence>
<dbReference type="Gene3D" id="1.10.260.40">
    <property type="entry name" value="lambda repressor-like DNA-binding domains"/>
    <property type="match status" value="1"/>
</dbReference>
<dbReference type="GO" id="GO:0003677">
    <property type="term" value="F:DNA binding"/>
    <property type="evidence" value="ECO:0007669"/>
    <property type="project" value="InterPro"/>
</dbReference>
<dbReference type="InterPro" id="IPR001387">
    <property type="entry name" value="Cro/C1-type_HTH"/>
</dbReference>
<name>A0A917LSY5_9GAMM</name>
<dbReference type="Pfam" id="PF21716">
    <property type="entry name" value="dnstrm_HI1420"/>
    <property type="match status" value="1"/>
</dbReference>
<dbReference type="CDD" id="cd00093">
    <property type="entry name" value="HTH_XRE"/>
    <property type="match status" value="1"/>
</dbReference>
<protein>
    <recommendedName>
        <fullName evidence="1">HTH cro/C1-type domain-containing protein</fullName>
    </recommendedName>
</protein>
<dbReference type="Proteomes" id="UP000627715">
    <property type="component" value="Unassembled WGS sequence"/>
</dbReference>
<evidence type="ECO:0000313" key="3">
    <source>
        <dbReference type="Proteomes" id="UP000627715"/>
    </source>
</evidence>
<comment type="caution">
    <text evidence="2">The sequence shown here is derived from an EMBL/GenBank/DDBJ whole genome shotgun (WGS) entry which is preliminary data.</text>
</comment>
<dbReference type="InterPro" id="IPR010982">
    <property type="entry name" value="Lambda_DNA-bd_dom_sf"/>
</dbReference>
<dbReference type="EMBL" id="BMIY01000004">
    <property type="protein sequence ID" value="GGG56036.1"/>
    <property type="molecule type" value="Genomic_DNA"/>
</dbReference>